<dbReference type="Pfam" id="PF12706">
    <property type="entry name" value="Lactamase_B_2"/>
    <property type="match status" value="1"/>
</dbReference>
<keyword evidence="2" id="KW-0378">Hydrolase</keyword>
<accession>A0A7C9HXA7</accession>
<dbReference type="SMART" id="SM00849">
    <property type="entry name" value="Lactamase_B"/>
    <property type="match status" value="1"/>
</dbReference>
<comment type="caution">
    <text evidence="2">The sequence shown here is derived from an EMBL/GenBank/DDBJ whole genome shotgun (WGS) entry which is preliminary data.</text>
</comment>
<dbReference type="InterPro" id="IPR001279">
    <property type="entry name" value="Metallo-B-lactamas"/>
</dbReference>
<evidence type="ECO:0000313" key="3">
    <source>
        <dbReference type="Proteomes" id="UP000483286"/>
    </source>
</evidence>
<gene>
    <name evidence="2" type="ORF">GO986_04950</name>
</gene>
<dbReference type="SUPFAM" id="SSF56281">
    <property type="entry name" value="Metallo-hydrolase/oxidoreductase"/>
    <property type="match status" value="1"/>
</dbReference>
<protein>
    <submittedName>
        <fullName evidence="2">MBL fold metallo-hydrolase</fullName>
    </submittedName>
</protein>
<reference evidence="2 3" key="1">
    <citation type="submission" date="2019-12" db="EMBL/GenBank/DDBJ databases">
        <title>Deinococcus sp. HMF7620 Genome sequencing and assembly.</title>
        <authorList>
            <person name="Kang H."/>
            <person name="Kim H."/>
            <person name="Joh K."/>
        </authorList>
    </citation>
    <scope>NUCLEOTIDE SEQUENCE [LARGE SCALE GENOMIC DNA]</scope>
    <source>
        <strain evidence="2 3">HMF7620</strain>
    </source>
</reference>
<dbReference type="Proteomes" id="UP000483286">
    <property type="component" value="Unassembled WGS sequence"/>
</dbReference>
<dbReference type="Gene3D" id="3.60.15.10">
    <property type="entry name" value="Ribonuclease Z/Hydroxyacylglutathione hydrolase-like"/>
    <property type="match status" value="1"/>
</dbReference>
<evidence type="ECO:0000259" key="1">
    <source>
        <dbReference type="SMART" id="SM00849"/>
    </source>
</evidence>
<sequence length="264" mass="28059">MTAPASLTLLGTGDSKGVPRFWCACAVCTEARTGGVNRRRRTTTLLRVGAQSALLDAGPDTHAALARLPAPLVPGMVLLSHAHNDHLLGLGDLLDYVQYAGGTLPVYAPASVIPAIRERFGYAFRLRSPVQVWPDEGVRVGGVTLRAFRVPHGANGESHAFRLDAPGWAVAIMTDAIDVPGNTAAAWLTGLDLLVLGTSFADESAQAHSGRSVYDVREALALPWAQAAQQVILTHLSHEVDARQVAHLPPGWRYAHDGLTVPLP</sequence>
<organism evidence="2 3">
    <name type="scientific">Deinococcus arboris</name>
    <dbReference type="NCBI Taxonomy" id="2682977"/>
    <lineage>
        <taxon>Bacteria</taxon>
        <taxon>Thermotogati</taxon>
        <taxon>Deinococcota</taxon>
        <taxon>Deinococci</taxon>
        <taxon>Deinococcales</taxon>
        <taxon>Deinococcaceae</taxon>
        <taxon>Deinococcus</taxon>
    </lineage>
</organism>
<dbReference type="GO" id="GO:0016787">
    <property type="term" value="F:hydrolase activity"/>
    <property type="evidence" value="ECO:0007669"/>
    <property type="project" value="UniProtKB-KW"/>
</dbReference>
<name>A0A7C9HXA7_9DEIO</name>
<feature type="domain" description="Metallo-beta-lactamase" evidence="1">
    <location>
        <begin position="40"/>
        <end position="208"/>
    </location>
</feature>
<keyword evidence="3" id="KW-1185">Reference proteome</keyword>
<dbReference type="InterPro" id="IPR036866">
    <property type="entry name" value="RibonucZ/Hydroxyglut_hydro"/>
</dbReference>
<dbReference type="RefSeq" id="WP_369409163.1">
    <property type="nucleotide sequence ID" value="NZ_WQLB01000004.1"/>
</dbReference>
<dbReference type="PANTHER" id="PTHR42663">
    <property type="entry name" value="HYDROLASE C777.06C-RELATED-RELATED"/>
    <property type="match status" value="1"/>
</dbReference>
<evidence type="ECO:0000313" key="2">
    <source>
        <dbReference type="EMBL" id="MVN86108.1"/>
    </source>
</evidence>
<dbReference type="AlphaFoldDB" id="A0A7C9HXA7"/>
<dbReference type="EMBL" id="WQLB01000004">
    <property type="protein sequence ID" value="MVN86108.1"/>
    <property type="molecule type" value="Genomic_DNA"/>
</dbReference>
<dbReference type="PANTHER" id="PTHR42663:SF6">
    <property type="entry name" value="HYDROLASE C777.06C-RELATED"/>
    <property type="match status" value="1"/>
</dbReference>
<proteinExistence type="predicted"/>